<evidence type="ECO:0000256" key="5">
    <source>
        <dbReference type="ARBA" id="ARBA00023157"/>
    </source>
</evidence>
<dbReference type="Pfam" id="PF08205">
    <property type="entry name" value="C2-set_2"/>
    <property type="match status" value="1"/>
</dbReference>
<dbReference type="Gene3D" id="2.60.40.10">
    <property type="entry name" value="Immunoglobulins"/>
    <property type="match status" value="3"/>
</dbReference>
<feature type="domain" description="Ig-like" evidence="6">
    <location>
        <begin position="241"/>
        <end position="326"/>
    </location>
</feature>
<dbReference type="SMART" id="SM00409">
    <property type="entry name" value="IG"/>
    <property type="match status" value="2"/>
</dbReference>
<reference evidence="7" key="1">
    <citation type="submission" date="2025-08" db="UniProtKB">
        <authorList>
            <consortium name="Ensembl"/>
        </authorList>
    </citation>
    <scope>IDENTIFICATION</scope>
</reference>
<dbReference type="Proteomes" id="UP000261520">
    <property type="component" value="Unplaced"/>
</dbReference>
<dbReference type="PROSITE" id="PS50835">
    <property type="entry name" value="IG_LIKE"/>
    <property type="match status" value="3"/>
</dbReference>
<dbReference type="InterPro" id="IPR013783">
    <property type="entry name" value="Ig-like_fold"/>
</dbReference>
<protein>
    <recommendedName>
        <fullName evidence="6">Ig-like domain-containing protein</fullName>
    </recommendedName>
</protein>
<dbReference type="InterPro" id="IPR013106">
    <property type="entry name" value="Ig_V-set"/>
</dbReference>
<evidence type="ECO:0000313" key="7">
    <source>
        <dbReference type="Ensembl" id="ENSPMGP00000004089.1"/>
    </source>
</evidence>
<name>A0A3B3ZHU5_9GOBI</name>
<dbReference type="InterPro" id="IPR003599">
    <property type="entry name" value="Ig_sub"/>
</dbReference>
<dbReference type="Ensembl" id="ENSPMGT00000004341.1">
    <property type="protein sequence ID" value="ENSPMGP00000004089.1"/>
    <property type="gene ID" value="ENSPMGG00000003498.1"/>
</dbReference>
<dbReference type="AlphaFoldDB" id="A0A3B3ZHU5"/>
<dbReference type="SMART" id="SM00406">
    <property type="entry name" value="IGv"/>
    <property type="match status" value="1"/>
</dbReference>
<comment type="subcellular location">
    <subcellularLocation>
        <location evidence="1">Membrane</location>
        <topology evidence="1">Single-pass membrane protein</topology>
    </subcellularLocation>
</comment>
<dbReference type="InterPro" id="IPR052659">
    <property type="entry name" value="Nectin/PVR"/>
</dbReference>
<keyword evidence="4" id="KW-0472">Membrane</keyword>
<keyword evidence="2" id="KW-0812">Transmembrane</keyword>
<dbReference type="PANTHER" id="PTHR47387:SF1">
    <property type="entry name" value="NECTIN-2"/>
    <property type="match status" value="1"/>
</dbReference>
<dbReference type="InterPro" id="IPR007110">
    <property type="entry name" value="Ig-like_dom"/>
</dbReference>
<dbReference type="GO" id="GO:0016020">
    <property type="term" value="C:membrane"/>
    <property type="evidence" value="ECO:0007669"/>
    <property type="project" value="UniProtKB-SubCell"/>
</dbReference>
<dbReference type="InterPro" id="IPR036179">
    <property type="entry name" value="Ig-like_dom_sf"/>
</dbReference>
<evidence type="ECO:0000256" key="4">
    <source>
        <dbReference type="ARBA" id="ARBA00023136"/>
    </source>
</evidence>
<dbReference type="SUPFAM" id="SSF48726">
    <property type="entry name" value="Immunoglobulin"/>
    <property type="match status" value="3"/>
</dbReference>
<keyword evidence="5" id="KW-1015">Disulfide bond</keyword>
<evidence type="ECO:0000256" key="1">
    <source>
        <dbReference type="ARBA" id="ARBA00004167"/>
    </source>
</evidence>
<organism evidence="7 8">
    <name type="scientific">Periophthalmus magnuspinnatus</name>
    <dbReference type="NCBI Taxonomy" id="409849"/>
    <lineage>
        <taxon>Eukaryota</taxon>
        <taxon>Metazoa</taxon>
        <taxon>Chordata</taxon>
        <taxon>Craniata</taxon>
        <taxon>Vertebrata</taxon>
        <taxon>Euteleostomi</taxon>
        <taxon>Actinopterygii</taxon>
        <taxon>Neopterygii</taxon>
        <taxon>Teleostei</taxon>
        <taxon>Neoteleostei</taxon>
        <taxon>Acanthomorphata</taxon>
        <taxon>Gobiaria</taxon>
        <taxon>Gobiiformes</taxon>
        <taxon>Gobioidei</taxon>
        <taxon>Gobiidae</taxon>
        <taxon>Oxudercinae</taxon>
        <taxon>Periophthalmus</taxon>
    </lineage>
</organism>
<evidence type="ECO:0000313" key="8">
    <source>
        <dbReference type="Proteomes" id="UP000261520"/>
    </source>
</evidence>
<evidence type="ECO:0000256" key="2">
    <source>
        <dbReference type="ARBA" id="ARBA00022692"/>
    </source>
</evidence>
<reference evidence="7" key="2">
    <citation type="submission" date="2025-09" db="UniProtKB">
        <authorList>
            <consortium name="Ensembl"/>
        </authorList>
    </citation>
    <scope>IDENTIFICATION</scope>
</reference>
<dbReference type="PANTHER" id="PTHR47387">
    <property type="entry name" value="NECTIN-2"/>
    <property type="match status" value="1"/>
</dbReference>
<sequence length="330" mass="36224">HLNRRMKELALICSSVSVCLEGASEQKVNVEPEVLSYPGQTVNLPCAFSDATGVQLTMVTWIYERKDGDRFNIAVFHPNFDLNYPESPLKGRVSFAPTPPSLASPSIQIQDVRWSDEGKYICQYAIFPSSIEQGITYLVVLAKPQNAASAVTVKAGTEPIVVARCESLNGRPEAKISWVTTAKGNATSVSKPGADNTVSVASEYKLVPTEEDDGEDISCVVEHRTQTEPESFPMKLTVLYPPLVSITGYDNNWYVGRTDVVLTCQFKGNPTPTSLLWRTMSGEMPDAVEIQNNQLKVLKVDDAVNTTFVCEVRNRIGVGKDQVAVFVRGE</sequence>
<accession>A0A3B3ZHU5</accession>
<keyword evidence="3" id="KW-1133">Transmembrane helix</keyword>
<evidence type="ECO:0000259" key="6">
    <source>
        <dbReference type="PROSITE" id="PS50835"/>
    </source>
</evidence>
<dbReference type="STRING" id="409849.ENSPMGP00000004089"/>
<proteinExistence type="predicted"/>
<evidence type="ECO:0000256" key="3">
    <source>
        <dbReference type="ARBA" id="ARBA00022989"/>
    </source>
</evidence>
<keyword evidence="8" id="KW-1185">Reference proteome</keyword>
<dbReference type="Pfam" id="PF07686">
    <property type="entry name" value="V-set"/>
    <property type="match status" value="1"/>
</dbReference>
<dbReference type="InterPro" id="IPR013162">
    <property type="entry name" value="CD80_C2-set"/>
</dbReference>
<feature type="domain" description="Ig-like" evidence="6">
    <location>
        <begin position="144"/>
        <end position="237"/>
    </location>
</feature>
<feature type="domain" description="Ig-like" evidence="6">
    <location>
        <begin position="25"/>
        <end position="123"/>
    </location>
</feature>